<dbReference type="Gene3D" id="2.40.160.130">
    <property type="entry name" value="Capsule assembly protein Wzi"/>
    <property type="match status" value="1"/>
</dbReference>
<organism evidence="2 3">
    <name type="scientific">Imperialibacter roseus</name>
    <dbReference type="NCBI Taxonomy" id="1324217"/>
    <lineage>
        <taxon>Bacteria</taxon>
        <taxon>Pseudomonadati</taxon>
        <taxon>Bacteroidota</taxon>
        <taxon>Cytophagia</taxon>
        <taxon>Cytophagales</taxon>
        <taxon>Flammeovirgaceae</taxon>
        <taxon>Imperialibacter</taxon>
    </lineage>
</organism>
<reference evidence="2 3" key="1">
    <citation type="journal article" date="2023" name="Microbiol. Resour. Announc.">
        <title>Complete Genome Sequence of Imperialibacter roseus strain P4T.</title>
        <authorList>
            <person name="Tizabi D.R."/>
            <person name="Bachvaroff T."/>
            <person name="Hill R.T."/>
        </authorList>
    </citation>
    <scope>NUCLEOTIDE SEQUENCE [LARGE SCALE GENOMIC DNA]</scope>
    <source>
        <strain evidence="2 3">P4T</strain>
    </source>
</reference>
<dbReference type="InterPro" id="IPR026950">
    <property type="entry name" value="Caps_assemb_Wzi"/>
</dbReference>
<dbReference type="Pfam" id="PF14052">
    <property type="entry name" value="Caps_assemb_Wzi"/>
    <property type="match status" value="1"/>
</dbReference>
<dbReference type="EMBL" id="CP136051">
    <property type="protein sequence ID" value="WOK08577.1"/>
    <property type="molecule type" value="Genomic_DNA"/>
</dbReference>
<evidence type="ECO:0000313" key="2">
    <source>
        <dbReference type="EMBL" id="WOK08577.1"/>
    </source>
</evidence>
<keyword evidence="1" id="KW-0732">Signal</keyword>
<evidence type="ECO:0000256" key="1">
    <source>
        <dbReference type="SAM" id="SignalP"/>
    </source>
</evidence>
<dbReference type="Proteomes" id="UP001302349">
    <property type="component" value="Chromosome"/>
</dbReference>
<feature type="signal peptide" evidence="1">
    <location>
        <begin position="1"/>
        <end position="21"/>
    </location>
</feature>
<keyword evidence="3" id="KW-1185">Reference proteome</keyword>
<evidence type="ECO:0000313" key="3">
    <source>
        <dbReference type="Proteomes" id="UP001302349"/>
    </source>
</evidence>
<dbReference type="InterPro" id="IPR038636">
    <property type="entry name" value="Wzi_sf"/>
</dbReference>
<gene>
    <name evidence="2" type="ORF">RT717_08005</name>
</gene>
<sequence>MNKGKTCLFSLFILFSSSLFGQVLQPGTLDFEYHRLLLLKNDFDKEAIGTFPSIITDFAPDSSLTWNPWNNYLVPSTSSDKFSVVDPSFGTLFNSTAPRSYNDGVVWNGKGLNSWFTTGVMGKLPTGENGYFSYTLSPIVHYSQNAAIDIPQPIYNKSQYSYPFYERLDQVERYGDESLFKIDPGQSEVKYVYRGIAAGFTTQNEVWGPATFNPILMSQQAAGIPRFNLGFNRPVDTKIGRLEGKAFWGMLKESDYYDSNPNNNHRYITGFTGGYAPSFVKGLNLGLHRVMYRLWERSSMGAKDVFAAFAHTSRQYDTPLNGIITNDEYDQMASATIRWNRPELGLEIYTEYARNDFPGNFKEFGRNPDRSSAFVLGITEAFELSNGNTVKLHYENTKLSANQLQIVSIFSSPTYYVHYSIAHGYTQNGQIIGAGIGPGSNTNVLQAQYFTPKSMFGLTAQAIRFNDDYILREYAGALKYPSEFEFAYSAKYYRLFDQFTVEAQLQYAKHYHRYFVDGISDRNFQALINLRYRINN</sequence>
<dbReference type="RefSeq" id="WP_317491214.1">
    <property type="nucleotide sequence ID" value="NZ_CP136051.1"/>
</dbReference>
<feature type="chain" id="PRO_5046252140" evidence="1">
    <location>
        <begin position="22"/>
        <end position="536"/>
    </location>
</feature>
<accession>A0ABZ0IVN4</accession>
<proteinExistence type="predicted"/>
<name>A0ABZ0IVN4_9BACT</name>
<protein>
    <submittedName>
        <fullName evidence="2">Capsule assembly Wzi family protein</fullName>
    </submittedName>
</protein>